<reference evidence="4" key="1">
    <citation type="submission" date="2020-05" db="EMBL/GenBank/DDBJ databases">
        <title>Sulfur intermediates as new biogeochemical hubs in an aquatic model microbial ecosystem.</title>
        <authorList>
            <person name="Vigneron A."/>
        </authorList>
    </citation>
    <scope>NUCLEOTIDE SEQUENCE</scope>
    <source>
        <strain evidence="4">Bin.250</strain>
    </source>
</reference>
<dbReference type="InterPro" id="IPR013549">
    <property type="entry name" value="DUF1731"/>
</dbReference>
<evidence type="ECO:0000313" key="5">
    <source>
        <dbReference type="Proteomes" id="UP000754644"/>
    </source>
</evidence>
<dbReference type="PANTHER" id="PTHR11092">
    <property type="entry name" value="SUGAR NUCLEOTIDE EPIMERASE RELATED"/>
    <property type="match status" value="1"/>
</dbReference>
<evidence type="ECO:0000259" key="2">
    <source>
        <dbReference type="Pfam" id="PF01370"/>
    </source>
</evidence>
<evidence type="ECO:0000256" key="1">
    <source>
        <dbReference type="ARBA" id="ARBA00009353"/>
    </source>
</evidence>
<protein>
    <submittedName>
        <fullName evidence="4">TIGR01777 family protein</fullName>
    </submittedName>
</protein>
<evidence type="ECO:0000313" key="4">
    <source>
        <dbReference type="EMBL" id="NQV66834.1"/>
    </source>
</evidence>
<dbReference type="CDD" id="cd05242">
    <property type="entry name" value="SDR_a8"/>
    <property type="match status" value="1"/>
</dbReference>
<dbReference type="PANTHER" id="PTHR11092:SF0">
    <property type="entry name" value="EPIMERASE FAMILY PROTEIN SDR39U1"/>
    <property type="match status" value="1"/>
</dbReference>
<dbReference type="Proteomes" id="UP000754644">
    <property type="component" value="Unassembled WGS sequence"/>
</dbReference>
<dbReference type="InterPro" id="IPR010099">
    <property type="entry name" value="SDR39U1"/>
</dbReference>
<dbReference type="AlphaFoldDB" id="A0A972W0L3"/>
<feature type="domain" description="DUF1731" evidence="3">
    <location>
        <begin position="252"/>
        <end position="299"/>
    </location>
</feature>
<gene>
    <name evidence="4" type="ORF">HQ497_15850</name>
</gene>
<feature type="domain" description="NAD-dependent epimerase/dehydratase" evidence="2">
    <location>
        <begin position="7"/>
        <end position="224"/>
    </location>
</feature>
<comment type="caution">
    <text evidence="4">The sequence shown here is derived from an EMBL/GenBank/DDBJ whole genome shotgun (WGS) entry which is preliminary data.</text>
</comment>
<dbReference type="InterPro" id="IPR036291">
    <property type="entry name" value="NAD(P)-bd_dom_sf"/>
</dbReference>
<proteinExistence type="inferred from homology"/>
<comment type="similarity">
    <text evidence="1">Belongs to the NAD(P)-dependent epimerase/dehydratase family. SDR39U1 subfamily.</text>
</comment>
<name>A0A972W0L3_9GAMM</name>
<dbReference type="SUPFAM" id="SSF51735">
    <property type="entry name" value="NAD(P)-binding Rossmann-fold domains"/>
    <property type="match status" value="1"/>
</dbReference>
<dbReference type="Pfam" id="PF08338">
    <property type="entry name" value="DUF1731"/>
    <property type="match status" value="1"/>
</dbReference>
<accession>A0A972W0L3</accession>
<dbReference type="Pfam" id="PF01370">
    <property type="entry name" value="Epimerase"/>
    <property type="match status" value="1"/>
</dbReference>
<dbReference type="EMBL" id="JABMOJ010000590">
    <property type="protein sequence ID" value="NQV66834.1"/>
    <property type="molecule type" value="Genomic_DNA"/>
</dbReference>
<sequence length="300" mass="32846">MTNRKNILITGGTGFIGGHLSRYLVDQGYAVTVLTRAEAIHQTGTEHLAFVAALADLQPRHWYGVINLAGEPLNKTRWSQAQKAQIINSRVAVTQDLTAWLRGLSTPPEVSISGSAVGWYGHWDDECLDEDSPSRAGFSNALCAAWETAAMAQADLARRLCIVRLGIVLGNDGGSLPAMLLPAKLGLGGSMGNGRQWWSWIHLEDVVRSIKMLLENPQATGVFNLTAPHPVTQIEFARTLGRQLHRPALLPLPGFMAKLMLGEFAEEVLLKGQRVRPKKLLDNGFTFNHPDLPTALRHLL</sequence>
<dbReference type="Gene3D" id="3.40.50.720">
    <property type="entry name" value="NAD(P)-binding Rossmann-like Domain"/>
    <property type="match status" value="1"/>
</dbReference>
<dbReference type="NCBIfam" id="TIGR01777">
    <property type="entry name" value="yfcH"/>
    <property type="match status" value="1"/>
</dbReference>
<evidence type="ECO:0000259" key="3">
    <source>
        <dbReference type="Pfam" id="PF08338"/>
    </source>
</evidence>
<organism evidence="4 5">
    <name type="scientific">SAR86 cluster bacterium</name>
    <dbReference type="NCBI Taxonomy" id="2030880"/>
    <lineage>
        <taxon>Bacteria</taxon>
        <taxon>Pseudomonadati</taxon>
        <taxon>Pseudomonadota</taxon>
        <taxon>Gammaproteobacteria</taxon>
        <taxon>SAR86 cluster</taxon>
    </lineage>
</organism>
<dbReference type="InterPro" id="IPR001509">
    <property type="entry name" value="Epimerase_deHydtase"/>
</dbReference>